<evidence type="ECO:0000313" key="4">
    <source>
        <dbReference type="Proteomes" id="UP000278475"/>
    </source>
</evidence>
<evidence type="ECO:0000313" key="3">
    <source>
        <dbReference type="EMBL" id="RLE49001.1"/>
    </source>
</evidence>
<dbReference type="AlphaFoldDB" id="A0A497EPZ1"/>
<evidence type="ECO:0000256" key="1">
    <source>
        <dbReference type="SAM" id="Phobius"/>
    </source>
</evidence>
<gene>
    <name evidence="3" type="ORF">DRJ31_06065</name>
</gene>
<proteinExistence type="predicted"/>
<organism evidence="3 4">
    <name type="scientific">Thermoproteota archaeon</name>
    <dbReference type="NCBI Taxonomy" id="2056631"/>
    <lineage>
        <taxon>Archaea</taxon>
        <taxon>Thermoproteota</taxon>
    </lineage>
</organism>
<sequence length="630" mass="69740">MPPCHFIKAVIPKLSVNFSYLEVEIVYPTSVGICLRGDISVAIKHYRALFSLPSFKTMLIMLLALSSLIGLITGILLNELLKSLLTAYLAILQGALTSTAISKVILKEPHLTWKRLLGISLVATIFLCVGFLIGALLTAILGDLKYYVLATTISCTLLIAYAYIIFNAMAKSFKAFIASLTQPISSALGCFIALSVAWQYPIDIEVHFIPYTAMLIMAVILARAYSHTIDKLGKAIVGYGTLELFRAFLNTWYLDNAKLLEDLLEKLSNDKETSIHLVKIINQKQQKAAIVIPKIHAGPYRKVGSSAFPSSMITRFLENQSYCLFLHPPISHEMDLPTSKEAESLVDEVVERFKQLNTTPAKASKAIRLKNGKTTVTAQKLNNTSLVLITRSPHPSEDLPAELEKIVFSRLEPLKTGDVVLVDAHNCIEGVSEEIPQQNLEEISNAVLEAVKTLTDMEQSSLEVGFSWRSLDPYLEEHGIGKGGLTAAVFKTREELFALIAYDANNMFKGVREELLREIEQKVDIAEVTTTDVHTTSVLKPGEGYYPLGKVIPLDYIKQKTIEALEEAKQNISPAELAHEEVKVKVKVLGENIWKLANLVDRSVRKAKNMLPLLIFSLLALAITTSLFIA</sequence>
<dbReference type="Pfam" id="PF09843">
    <property type="entry name" value="DUF2070"/>
    <property type="match status" value="1"/>
</dbReference>
<feature type="transmembrane region" description="Helical" evidence="1">
    <location>
        <begin position="57"/>
        <end position="77"/>
    </location>
</feature>
<evidence type="ECO:0000259" key="2">
    <source>
        <dbReference type="Pfam" id="PF09843"/>
    </source>
</evidence>
<protein>
    <recommendedName>
        <fullName evidence="2">DUF2070 domain-containing protein</fullName>
    </recommendedName>
</protein>
<keyword evidence="1" id="KW-0812">Transmembrane</keyword>
<feature type="domain" description="DUF2070" evidence="2">
    <location>
        <begin position="44"/>
        <end position="620"/>
    </location>
</feature>
<feature type="transmembrane region" description="Helical" evidence="1">
    <location>
        <begin position="206"/>
        <end position="225"/>
    </location>
</feature>
<feature type="transmembrane region" description="Helical" evidence="1">
    <location>
        <begin position="118"/>
        <end position="140"/>
    </location>
</feature>
<dbReference type="Proteomes" id="UP000278475">
    <property type="component" value="Unassembled WGS sequence"/>
</dbReference>
<feature type="transmembrane region" description="Helical" evidence="1">
    <location>
        <begin position="83"/>
        <end position="106"/>
    </location>
</feature>
<feature type="transmembrane region" description="Helical" evidence="1">
    <location>
        <begin position="146"/>
        <end position="164"/>
    </location>
</feature>
<feature type="transmembrane region" description="Helical" evidence="1">
    <location>
        <begin position="611"/>
        <end position="629"/>
    </location>
</feature>
<comment type="caution">
    <text evidence="3">The sequence shown here is derived from an EMBL/GenBank/DDBJ whole genome shotgun (WGS) entry which is preliminary data.</text>
</comment>
<dbReference type="InterPro" id="IPR019204">
    <property type="entry name" value="DUF2070_membrane"/>
</dbReference>
<name>A0A497EPZ1_9CREN</name>
<keyword evidence="1" id="KW-0472">Membrane</keyword>
<dbReference type="EMBL" id="QMQV01000051">
    <property type="protein sequence ID" value="RLE49001.1"/>
    <property type="molecule type" value="Genomic_DNA"/>
</dbReference>
<keyword evidence="1" id="KW-1133">Transmembrane helix</keyword>
<accession>A0A497EPZ1</accession>
<reference evidence="3 4" key="1">
    <citation type="submission" date="2018-06" db="EMBL/GenBank/DDBJ databases">
        <title>Extensive metabolic versatility and redundancy in microbially diverse, dynamic hydrothermal sediments.</title>
        <authorList>
            <person name="Dombrowski N."/>
            <person name="Teske A."/>
            <person name="Baker B.J."/>
        </authorList>
    </citation>
    <scope>NUCLEOTIDE SEQUENCE [LARGE SCALE GENOMIC DNA]</scope>
    <source>
        <strain evidence="3">B66_G16</strain>
    </source>
</reference>
<feature type="transmembrane region" description="Helical" evidence="1">
    <location>
        <begin position="176"/>
        <end position="200"/>
    </location>
</feature>